<protein>
    <submittedName>
        <fullName evidence="2">MOSC domain-containing protein</fullName>
    </submittedName>
</protein>
<dbReference type="PROSITE" id="PS51340">
    <property type="entry name" value="MOSC"/>
    <property type="match status" value="1"/>
</dbReference>
<keyword evidence="3" id="KW-1185">Reference proteome</keyword>
<dbReference type="SUPFAM" id="SSF141673">
    <property type="entry name" value="MOSC N-terminal domain-like"/>
    <property type="match status" value="1"/>
</dbReference>
<name>A0A494X2Y7_9BURK</name>
<feature type="domain" description="MOSC" evidence="1">
    <location>
        <begin position="125"/>
        <end position="281"/>
    </location>
</feature>
<sequence length="285" mass="31403">MPTLTGLHSYPIKSCAGLALERARLTPWGLEWDRHWMVVDVNDGFVSQRTYPDMARIVPTFEGDCLVVRSDGMPALELPLKPPTRTPSRQVSVWDDSMVAIDEGDRAAQWFSQRLDSTLRLVRFDPSVSRAVSKKWTGEHDAVTQFADGFPILVTGEASLDELNGRLLAKGATPIPMSRFRPNIVVSGLDAYDEDFIETLTIAGSPSVVLRLSKPCARCPITTIDQTDGMRDPHWPHEPLDTLAIYRANPRVGGGLTFGQNAIAIEGDGAWIELGASIDAEWDFA</sequence>
<dbReference type="InterPro" id="IPR011037">
    <property type="entry name" value="Pyrv_Knase-like_insert_dom_sf"/>
</dbReference>
<dbReference type="PANTHER" id="PTHR14237:SF19">
    <property type="entry name" value="MITOCHONDRIAL AMIDOXIME REDUCING COMPONENT 1"/>
    <property type="match status" value="1"/>
</dbReference>
<evidence type="ECO:0000259" key="1">
    <source>
        <dbReference type="PROSITE" id="PS51340"/>
    </source>
</evidence>
<dbReference type="Pfam" id="PF03473">
    <property type="entry name" value="MOSC"/>
    <property type="match status" value="1"/>
</dbReference>
<dbReference type="InterPro" id="IPR005303">
    <property type="entry name" value="MOCOS_middle"/>
</dbReference>
<dbReference type="Pfam" id="PF03476">
    <property type="entry name" value="MOSC_N"/>
    <property type="match status" value="1"/>
</dbReference>
<gene>
    <name evidence="2" type="ORF">D7S86_26865</name>
</gene>
<comment type="caution">
    <text evidence="2">The sequence shown here is derived from an EMBL/GenBank/DDBJ whole genome shotgun (WGS) entry which is preliminary data.</text>
</comment>
<dbReference type="GO" id="GO:0003824">
    <property type="term" value="F:catalytic activity"/>
    <property type="evidence" value="ECO:0007669"/>
    <property type="project" value="InterPro"/>
</dbReference>
<dbReference type="Proteomes" id="UP000270342">
    <property type="component" value="Unassembled WGS sequence"/>
</dbReference>
<accession>A0A494X2Y7</accession>
<evidence type="ECO:0000313" key="2">
    <source>
        <dbReference type="EMBL" id="RKP45057.1"/>
    </source>
</evidence>
<dbReference type="SUPFAM" id="SSF50800">
    <property type="entry name" value="PK beta-barrel domain-like"/>
    <property type="match status" value="1"/>
</dbReference>
<dbReference type="OrthoDB" id="581532at2"/>
<evidence type="ECO:0000313" key="3">
    <source>
        <dbReference type="Proteomes" id="UP000270342"/>
    </source>
</evidence>
<reference evidence="2 3" key="1">
    <citation type="submission" date="2018-10" db="EMBL/GenBank/DDBJ databases">
        <title>Robbsia sp. DHC34, isolated from soil.</title>
        <authorList>
            <person name="Gao Z.-H."/>
            <person name="Qiu L.-H."/>
        </authorList>
    </citation>
    <scope>NUCLEOTIDE SEQUENCE [LARGE SCALE GENOMIC DNA]</scope>
    <source>
        <strain evidence="2 3">DHC34</strain>
    </source>
</reference>
<dbReference type="GO" id="GO:0030170">
    <property type="term" value="F:pyridoxal phosphate binding"/>
    <property type="evidence" value="ECO:0007669"/>
    <property type="project" value="InterPro"/>
</dbReference>
<proteinExistence type="predicted"/>
<dbReference type="AlphaFoldDB" id="A0A494X2Y7"/>
<dbReference type="PANTHER" id="PTHR14237">
    <property type="entry name" value="MOLYBDOPTERIN COFACTOR SULFURASE MOSC"/>
    <property type="match status" value="1"/>
</dbReference>
<organism evidence="2 3">
    <name type="scientific">Pararobbsia silviterrae</name>
    <dbReference type="NCBI Taxonomy" id="1792498"/>
    <lineage>
        <taxon>Bacteria</taxon>
        <taxon>Pseudomonadati</taxon>
        <taxon>Pseudomonadota</taxon>
        <taxon>Betaproteobacteria</taxon>
        <taxon>Burkholderiales</taxon>
        <taxon>Burkholderiaceae</taxon>
        <taxon>Pararobbsia</taxon>
    </lineage>
</organism>
<dbReference type="EMBL" id="RBZU01000018">
    <property type="protein sequence ID" value="RKP45057.1"/>
    <property type="molecule type" value="Genomic_DNA"/>
</dbReference>
<dbReference type="RefSeq" id="WP_121091188.1">
    <property type="nucleotide sequence ID" value="NZ_RBZU01000018.1"/>
</dbReference>
<dbReference type="GO" id="GO:0030151">
    <property type="term" value="F:molybdenum ion binding"/>
    <property type="evidence" value="ECO:0007669"/>
    <property type="project" value="InterPro"/>
</dbReference>
<dbReference type="InterPro" id="IPR005302">
    <property type="entry name" value="MoCF_Sase_C"/>
</dbReference>